<comment type="caution">
    <text evidence="3">The sequence shown here is derived from an EMBL/GenBank/DDBJ whole genome shotgun (WGS) entry which is preliminary data.</text>
</comment>
<proteinExistence type="predicted"/>
<protein>
    <submittedName>
        <fullName evidence="3">Gfo/Idh/MocA family oxidoreductase</fullName>
    </submittedName>
</protein>
<dbReference type="Gene3D" id="3.30.360.10">
    <property type="entry name" value="Dihydrodipicolinate Reductase, domain 2"/>
    <property type="match status" value="1"/>
</dbReference>
<reference evidence="3 4" key="1">
    <citation type="submission" date="2018-07" db="EMBL/GenBank/DDBJ databases">
        <title>Genome analysis of Larkinella rosea.</title>
        <authorList>
            <person name="Zhou Z."/>
            <person name="Wang G."/>
        </authorList>
    </citation>
    <scope>NUCLEOTIDE SEQUENCE [LARGE SCALE GENOMIC DNA]</scope>
    <source>
        <strain evidence="4">zzj9</strain>
    </source>
</reference>
<dbReference type="RefSeq" id="WP_114409811.1">
    <property type="nucleotide sequence ID" value="NZ_QOWE01000034.1"/>
</dbReference>
<evidence type="ECO:0000259" key="1">
    <source>
        <dbReference type="Pfam" id="PF01408"/>
    </source>
</evidence>
<sequence>MPKFKAAIIGGGSIADKNHIPALKNLSDLVDIVAVCSRDGSKARALADQHGIPHAFADAAEMYRTCQPNVVINCTPNTLHYPFTMQALENNCHVLCEKPPALHAHQAREMADLAAQKGLILAYNLQLRQTSEWELLMRCKTNGQLGDIYHIKANFLRRRGIPGWGYFTNREMQGGGALMDLGVHVLDLALCALDYAVPANILANTYDFIGKTGGKGLMGSWDPQKFEVEDACMAYLSFPNKASIMLSASFALNTKADIDRNLEVFGTQGGAKLFPFSLYTEMAGELADVHFSYLEDVDIQLKNTAAFLDACLGKPSNVCTAVQGAILQEVVERIYASAER</sequence>
<keyword evidence="4" id="KW-1185">Reference proteome</keyword>
<dbReference type="InterPro" id="IPR052515">
    <property type="entry name" value="Gfo/Idh/MocA_Oxidoreductase"/>
</dbReference>
<dbReference type="Pfam" id="PF22725">
    <property type="entry name" value="GFO_IDH_MocA_C3"/>
    <property type="match status" value="1"/>
</dbReference>
<feature type="domain" description="Gfo/Idh/MocA-like oxidoreductase N-terminal" evidence="1">
    <location>
        <begin position="4"/>
        <end position="123"/>
    </location>
</feature>
<gene>
    <name evidence="3" type="ORF">DUE52_29920</name>
</gene>
<dbReference type="InterPro" id="IPR055170">
    <property type="entry name" value="GFO_IDH_MocA-like_dom"/>
</dbReference>
<evidence type="ECO:0000259" key="2">
    <source>
        <dbReference type="Pfam" id="PF22725"/>
    </source>
</evidence>
<dbReference type="Proteomes" id="UP000253383">
    <property type="component" value="Unassembled WGS sequence"/>
</dbReference>
<dbReference type="EMBL" id="QOWE01000034">
    <property type="protein sequence ID" value="RCR65883.1"/>
    <property type="molecule type" value="Genomic_DNA"/>
</dbReference>
<dbReference type="Gene3D" id="3.40.50.720">
    <property type="entry name" value="NAD(P)-binding Rossmann-like Domain"/>
    <property type="match status" value="1"/>
</dbReference>
<dbReference type="OrthoDB" id="9815825at2"/>
<feature type="domain" description="GFO/IDH/MocA-like oxidoreductase" evidence="2">
    <location>
        <begin position="142"/>
        <end position="271"/>
    </location>
</feature>
<name>A0A368JH51_9BACT</name>
<dbReference type="GO" id="GO:0000166">
    <property type="term" value="F:nucleotide binding"/>
    <property type="evidence" value="ECO:0007669"/>
    <property type="project" value="InterPro"/>
</dbReference>
<dbReference type="InterPro" id="IPR000683">
    <property type="entry name" value="Gfo/Idh/MocA-like_OxRdtase_N"/>
</dbReference>
<dbReference type="Pfam" id="PF01408">
    <property type="entry name" value="GFO_IDH_MocA"/>
    <property type="match status" value="1"/>
</dbReference>
<accession>A0A368JH51</accession>
<dbReference type="SUPFAM" id="SSF55347">
    <property type="entry name" value="Glyceraldehyde-3-phosphate dehydrogenase-like, C-terminal domain"/>
    <property type="match status" value="1"/>
</dbReference>
<dbReference type="InterPro" id="IPR036291">
    <property type="entry name" value="NAD(P)-bd_dom_sf"/>
</dbReference>
<evidence type="ECO:0000313" key="3">
    <source>
        <dbReference type="EMBL" id="RCR65883.1"/>
    </source>
</evidence>
<dbReference type="PANTHER" id="PTHR43249">
    <property type="entry name" value="UDP-N-ACETYL-2-AMINO-2-DEOXY-D-GLUCURONATE OXIDASE"/>
    <property type="match status" value="1"/>
</dbReference>
<organism evidence="3 4">
    <name type="scientific">Larkinella punicea</name>
    <dbReference type="NCBI Taxonomy" id="2315727"/>
    <lineage>
        <taxon>Bacteria</taxon>
        <taxon>Pseudomonadati</taxon>
        <taxon>Bacteroidota</taxon>
        <taxon>Cytophagia</taxon>
        <taxon>Cytophagales</taxon>
        <taxon>Spirosomataceae</taxon>
        <taxon>Larkinella</taxon>
    </lineage>
</organism>
<dbReference type="SUPFAM" id="SSF51735">
    <property type="entry name" value="NAD(P)-binding Rossmann-fold domains"/>
    <property type="match status" value="1"/>
</dbReference>
<dbReference type="AlphaFoldDB" id="A0A368JH51"/>
<dbReference type="PANTHER" id="PTHR43249:SF1">
    <property type="entry name" value="D-GLUCOSIDE 3-DEHYDROGENASE"/>
    <property type="match status" value="1"/>
</dbReference>
<evidence type="ECO:0000313" key="4">
    <source>
        <dbReference type="Proteomes" id="UP000253383"/>
    </source>
</evidence>